<dbReference type="SMART" id="SM00325">
    <property type="entry name" value="RhoGEF"/>
    <property type="match status" value="1"/>
</dbReference>
<feature type="region of interest" description="Disordered" evidence="2">
    <location>
        <begin position="318"/>
        <end position="337"/>
    </location>
</feature>
<dbReference type="Proteomes" id="UP000799772">
    <property type="component" value="Unassembled WGS sequence"/>
</dbReference>
<feature type="compositionally biased region" description="Pro residues" evidence="2">
    <location>
        <begin position="180"/>
        <end position="203"/>
    </location>
</feature>
<organism evidence="6 7">
    <name type="scientific">Rhizodiscina lignyota</name>
    <dbReference type="NCBI Taxonomy" id="1504668"/>
    <lineage>
        <taxon>Eukaryota</taxon>
        <taxon>Fungi</taxon>
        <taxon>Dikarya</taxon>
        <taxon>Ascomycota</taxon>
        <taxon>Pezizomycotina</taxon>
        <taxon>Dothideomycetes</taxon>
        <taxon>Pleosporomycetidae</taxon>
        <taxon>Aulographales</taxon>
        <taxon>Rhizodiscinaceae</taxon>
        <taxon>Rhizodiscina</taxon>
    </lineage>
</organism>
<dbReference type="InterPro" id="IPR057283">
    <property type="entry name" value="RGF3_WH"/>
</dbReference>
<evidence type="ECO:0000259" key="3">
    <source>
        <dbReference type="PROSITE" id="PS50003"/>
    </source>
</evidence>
<feature type="compositionally biased region" description="Low complexity" evidence="2">
    <location>
        <begin position="542"/>
        <end position="551"/>
    </location>
</feature>
<dbReference type="InterPro" id="IPR001849">
    <property type="entry name" value="PH_domain"/>
</dbReference>
<name>A0A9P4IT33_9PEZI</name>
<feature type="region of interest" description="Disordered" evidence="2">
    <location>
        <begin position="256"/>
        <end position="295"/>
    </location>
</feature>
<dbReference type="PANTHER" id="PTHR46572">
    <property type="entry name" value="RHO1 GDP-GTP EXCHANGE PROTEIN 1-RELATED"/>
    <property type="match status" value="1"/>
</dbReference>
<feature type="domain" description="PH" evidence="3">
    <location>
        <begin position="1001"/>
        <end position="1186"/>
    </location>
</feature>
<feature type="domain" description="DH" evidence="4">
    <location>
        <begin position="773"/>
        <end position="965"/>
    </location>
</feature>
<dbReference type="PANTHER" id="PTHR46572:SF1">
    <property type="entry name" value="RHO1 GUANINE NUCLEOTIDE EXCHANGE FACTOR TUS1"/>
    <property type="match status" value="1"/>
</dbReference>
<dbReference type="SMART" id="SM00036">
    <property type="entry name" value="CNH"/>
    <property type="match status" value="1"/>
</dbReference>
<evidence type="ECO:0000256" key="2">
    <source>
        <dbReference type="SAM" id="MobiDB-lite"/>
    </source>
</evidence>
<dbReference type="InterPro" id="IPR052233">
    <property type="entry name" value="Rho-type_GEFs"/>
</dbReference>
<dbReference type="GO" id="GO:0005085">
    <property type="term" value="F:guanyl-nucleotide exchange factor activity"/>
    <property type="evidence" value="ECO:0007669"/>
    <property type="project" value="UniProtKB-KW"/>
</dbReference>
<feature type="region of interest" description="Disordered" evidence="2">
    <location>
        <begin position="386"/>
        <end position="417"/>
    </location>
</feature>
<feature type="region of interest" description="Disordered" evidence="2">
    <location>
        <begin position="1"/>
        <end position="57"/>
    </location>
</feature>
<evidence type="ECO:0000313" key="6">
    <source>
        <dbReference type="EMBL" id="KAF2103756.1"/>
    </source>
</evidence>
<dbReference type="SUPFAM" id="SSF48065">
    <property type="entry name" value="DBL homology domain (DH-domain)"/>
    <property type="match status" value="1"/>
</dbReference>
<dbReference type="Pfam" id="PF00780">
    <property type="entry name" value="CNH"/>
    <property type="match status" value="1"/>
</dbReference>
<feature type="region of interest" description="Disordered" evidence="2">
    <location>
        <begin position="344"/>
        <end position="364"/>
    </location>
</feature>
<feature type="compositionally biased region" description="Polar residues" evidence="2">
    <location>
        <begin position="393"/>
        <end position="411"/>
    </location>
</feature>
<dbReference type="PROSITE" id="PS50219">
    <property type="entry name" value="CNH"/>
    <property type="match status" value="1"/>
</dbReference>
<feature type="region of interest" description="Disordered" evidence="2">
    <location>
        <begin position="69"/>
        <end position="91"/>
    </location>
</feature>
<feature type="region of interest" description="Disordered" evidence="2">
    <location>
        <begin position="124"/>
        <end position="217"/>
    </location>
</feature>
<evidence type="ECO:0000256" key="1">
    <source>
        <dbReference type="ARBA" id="ARBA00022658"/>
    </source>
</evidence>
<dbReference type="Pfam" id="PF23582">
    <property type="entry name" value="WHD_RGF3"/>
    <property type="match status" value="1"/>
</dbReference>
<feature type="compositionally biased region" description="Polar residues" evidence="2">
    <location>
        <begin position="1092"/>
        <end position="1107"/>
    </location>
</feature>
<feature type="compositionally biased region" description="Basic and acidic residues" evidence="2">
    <location>
        <begin position="560"/>
        <end position="571"/>
    </location>
</feature>
<evidence type="ECO:0000313" key="7">
    <source>
        <dbReference type="Proteomes" id="UP000799772"/>
    </source>
</evidence>
<feature type="region of interest" description="Disordered" evidence="2">
    <location>
        <begin position="535"/>
        <end position="587"/>
    </location>
</feature>
<keyword evidence="1" id="KW-0344">Guanine-nucleotide releasing factor</keyword>
<dbReference type="InterPro" id="IPR000219">
    <property type="entry name" value="DH_dom"/>
</dbReference>
<dbReference type="InterPro" id="IPR011993">
    <property type="entry name" value="PH-like_dom_sf"/>
</dbReference>
<dbReference type="SMART" id="SM00233">
    <property type="entry name" value="PH"/>
    <property type="match status" value="1"/>
</dbReference>
<feature type="compositionally biased region" description="Low complexity" evidence="2">
    <location>
        <begin position="137"/>
        <end position="149"/>
    </location>
</feature>
<feature type="compositionally biased region" description="Low complexity" evidence="2">
    <location>
        <begin position="1116"/>
        <end position="1128"/>
    </location>
</feature>
<feature type="compositionally biased region" description="Basic and acidic residues" evidence="2">
    <location>
        <begin position="261"/>
        <end position="272"/>
    </location>
</feature>
<dbReference type="OrthoDB" id="660555at2759"/>
<evidence type="ECO:0000259" key="5">
    <source>
        <dbReference type="PROSITE" id="PS50219"/>
    </source>
</evidence>
<feature type="region of interest" description="Disordered" evidence="2">
    <location>
        <begin position="1092"/>
        <end position="1128"/>
    </location>
</feature>
<dbReference type="EMBL" id="ML978121">
    <property type="protein sequence ID" value="KAF2103756.1"/>
    <property type="molecule type" value="Genomic_DNA"/>
</dbReference>
<gene>
    <name evidence="6" type="ORF">NA57DRAFT_29566</name>
</gene>
<dbReference type="SUPFAM" id="SSF50729">
    <property type="entry name" value="PH domain-like"/>
    <property type="match status" value="1"/>
</dbReference>
<dbReference type="PROSITE" id="PS50003">
    <property type="entry name" value="PH_DOMAIN"/>
    <property type="match status" value="1"/>
</dbReference>
<comment type="caution">
    <text evidence="6">The sequence shown here is derived from an EMBL/GenBank/DDBJ whole genome shotgun (WGS) entry which is preliminary data.</text>
</comment>
<keyword evidence="7" id="KW-1185">Reference proteome</keyword>
<dbReference type="Gene3D" id="1.20.900.10">
    <property type="entry name" value="Dbl homology (DH) domain"/>
    <property type="match status" value="1"/>
</dbReference>
<dbReference type="Gene3D" id="2.30.29.30">
    <property type="entry name" value="Pleckstrin-homology domain (PH domain)/Phosphotyrosine-binding domain (PTB)"/>
    <property type="match status" value="1"/>
</dbReference>
<dbReference type="CDD" id="cd00821">
    <property type="entry name" value="PH"/>
    <property type="match status" value="1"/>
</dbReference>
<protein>
    <recommendedName>
        <fullName evidence="8">Rho1 guanine nucleotide exchange factor 3</fullName>
    </recommendedName>
</protein>
<feature type="domain" description="CNH" evidence="5">
    <location>
        <begin position="1252"/>
        <end position="1556"/>
    </location>
</feature>
<dbReference type="Pfam" id="PF00621">
    <property type="entry name" value="RhoGEF"/>
    <property type="match status" value="1"/>
</dbReference>
<feature type="compositionally biased region" description="Polar residues" evidence="2">
    <location>
        <begin position="69"/>
        <end position="81"/>
    </location>
</feature>
<feature type="compositionally biased region" description="Polar residues" evidence="2">
    <location>
        <begin position="1"/>
        <end position="10"/>
    </location>
</feature>
<dbReference type="PROSITE" id="PS50010">
    <property type="entry name" value="DH_2"/>
    <property type="match status" value="1"/>
</dbReference>
<reference evidence="6" key="1">
    <citation type="journal article" date="2020" name="Stud. Mycol.">
        <title>101 Dothideomycetes genomes: a test case for predicting lifestyles and emergence of pathogens.</title>
        <authorList>
            <person name="Haridas S."/>
            <person name="Albert R."/>
            <person name="Binder M."/>
            <person name="Bloem J."/>
            <person name="Labutti K."/>
            <person name="Salamov A."/>
            <person name="Andreopoulos B."/>
            <person name="Baker S."/>
            <person name="Barry K."/>
            <person name="Bills G."/>
            <person name="Bluhm B."/>
            <person name="Cannon C."/>
            <person name="Castanera R."/>
            <person name="Culley D."/>
            <person name="Daum C."/>
            <person name="Ezra D."/>
            <person name="Gonzalez J."/>
            <person name="Henrissat B."/>
            <person name="Kuo A."/>
            <person name="Liang C."/>
            <person name="Lipzen A."/>
            <person name="Lutzoni F."/>
            <person name="Magnuson J."/>
            <person name="Mondo S."/>
            <person name="Nolan M."/>
            <person name="Ohm R."/>
            <person name="Pangilinan J."/>
            <person name="Park H.-J."/>
            <person name="Ramirez L."/>
            <person name="Alfaro M."/>
            <person name="Sun H."/>
            <person name="Tritt A."/>
            <person name="Yoshinaga Y."/>
            <person name="Zwiers L.-H."/>
            <person name="Turgeon B."/>
            <person name="Goodwin S."/>
            <person name="Spatafora J."/>
            <person name="Crous P."/>
            <person name="Grigoriev I."/>
        </authorList>
    </citation>
    <scope>NUCLEOTIDE SEQUENCE</scope>
    <source>
        <strain evidence="6">CBS 133067</strain>
    </source>
</reference>
<proteinExistence type="predicted"/>
<dbReference type="InterPro" id="IPR035899">
    <property type="entry name" value="DBL_dom_sf"/>
</dbReference>
<evidence type="ECO:0008006" key="8">
    <source>
        <dbReference type="Google" id="ProtNLM"/>
    </source>
</evidence>
<accession>A0A9P4IT33</accession>
<dbReference type="InterPro" id="IPR001180">
    <property type="entry name" value="CNH_dom"/>
</dbReference>
<evidence type="ECO:0000259" key="4">
    <source>
        <dbReference type="PROSITE" id="PS50010"/>
    </source>
</evidence>
<sequence>MPLRHSSSVAARQESELFMGAPPAPPPRSSTMGHQAASVPHYQPYNPPTPQTGYNPQAFARPMSTMAGQGFQSLQSPSASSPHAPYNPADYREDNLQRLGSVRHSAGYSPNNYNMTSPVYSPGSQYAPTFPSPQIPQQPYSSSRSSLYGPPRPTVQTNSFTSDHGAPPPPTRLAQYSSSPPVPPYSSAHPLPPTPTPPAPPPHSPRRLQSQRAQPQGDYFAQNDRYTTSGAEVPLSSQALMDQVENDIMNLAAGTGASPRIHLEPSDDERWPYESNSGGEGRNGNLTNGHLTPDAAYDAVNSSDLEADAGLAALRMAEEEEAADEARRRSGSAGLHTRYNSYSSQQHVQHAAYNDSGESDGPPVDLGLFGGGFDAHMSYGGAPEQLTVERHPSSGSGMESRSHVASSQGSMRRSHASDMEPYEYDDNIHPFPPFASAARVDAYGTGGLEEPGERDRRLSYDEGDESGFYDEGGVPDMFFHPGMSNQRPLPPPPAGEQADFSGGLAPYPTEFQNGSQIPFPRYPQAPEHYIPASAASPNVPRSTSLLSHSTTQQAIPLPRSRTDAEERERRWKQQQARRSVYLNDSDSATPASASAVALDLPTLPTAKRYNPSKLGTNDFKKCTEPWAFSGIVSWLKAMTEGEQDLKEHGLVEGLVALFTNKVPTMNIADAETLAAKLVTQMRDEGVLVQEEEWLKFKPETITGVIYQLTGAGCYAPKLHNYSMPGRCYSHHCQRTLKKLDLNSQPALKPSDDWQTFFNMKKEDVEGVSNKEVERQNILHEIVQKEDKFLDDLDVLRVLYRDALAAANPPLITPNRLPGFLKDVFGKADAVKKANEDYLLPQLKYRQREQGPWVIGFSDIFREWIRKAKAAYIAYASAFPNANFRIRKEAEKNMLFKGFLEKVRSNALSNKLGWDTYLKVPITKLQQYGLLLESVLKKSTVDNDERRNLAIAIEEIKAVTHECDSRVAEMSRKVDLKDLQSKLKLRPGMERVELNLDHLGRELIFKGDLQRTGANRFTWLETHALLFDHFLVLAKTVQGRDKDGMRMDMYDVSRMPIPMDLLVLESRDDDAVVKSMKGIAAVTVVQKAAAPDTSATRLSRAQSNQSVSPVPGQLQHTNTSTSLASLATNGSSKTTVTTTVLSDQSSKDDKIMYPFRIKHLGKEVYTLFAPSSQNREDWCDRIVEAKTRHAASLFRQNAEPFRLRVLADCAFGYESGAQSAGKSIVITGTPLDRAVREVEERYRSAGRPTPVCRARVNCATNFSQPDGKEMCAVGTDFGVYVSGVDDPRSWSRVIPTSKVTQLAVLEEFGLFLLIADRSLIAYHLDVVCPAGGGPPNSSSTRGAPQKLSGSKDVGFFTTGKMKDRMLVLYKKKESLSSTFKVLEPVFQKSTEKKSRFPPLRSGRTEFFREYDEFYIPTECMGLNLFHSSLAVSTLKGFEVLTLDKKQPWSVPDLKQSHVATIAARLQGQMPLGMFRLSEQEFLCVYEECAVYVNKHGDISRSVIMEFVGRARTAALYGAYVLLFDSEFVEIRNAQNGRLRQVISGRDVRCLDDGLNGSGTWGANTGEGGAKRRVKLAMQHPENEKSQLVVELVLNEGLKE</sequence>